<keyword evidence="5 10" id="KW-0812">Transmembrane</keyword>
<evidence type="ECO:0000256" key="7">
    <source>
        <dbReference type="ARBA" id="ARBA00023136"/>
    </source>
</evidence>
<dbReference type="PANTHER" id="PTHR30069">
    <property type="entry name" value="TONB-DEPENDENT OUTER MEMBRANE RECEPTOR"/>
    <property type="match status" value="1"/>
</dbReference>
<dbReference type="GO" id="GO:0044718">
    <property type="term" value="P:siderophore transmembrane transport"/>
    <property type="evidence" value="ECO:0007669"/>
    <property type="project" value="TreeGrafter"/>
</dbReference>
<name>A0A1Y0EQD8_9BURK</name>
<dbReference type="InterPro" id="IPR000531">
    <property type="entry name" value="Beta-barrel_TonB"/>
</dbReference>
<dbReference type="GO" id="GO:0015344">
    <property type="term" value="F:siderophore uptake transmembrane transporter activity"/>
    <property type="evidence" value="ECO:0007669"/>
    <property type="project" value="TreeGrafter"/>
</dbReference>
<dbReference type="SUPFAM" id="SSF56935">
    <property type="entry name" value="Porins"/>
    <property type="match status" value="1"/>
</dbReference>
<evidence type="ECO:0000256" key="10">
    <source>
        <dbReference type="PROSITE-ProRule" id="PRU01360"/>
    </source>
</evidence>
<evidence type="ECO:0000259" key="13">
    <source>
        <dbReference type="Pfam" id="PF00593"/>
    </source>
</evidence>
<evidence type="ECO:0000256" key="6">
    <source>
        <dbReference type="ARBA" id="ARBA00023077"/>
    </source>
</evidence>
<dbReference type="InterPro" id="IPR058134">
    <property type="entry name" value="PirA/FepA/PfeA"/>
</dbReference>
<dbReference type="AlphaFoldDB" id="A0A1Y0EQD8"/>
<dbReference type="GO" id="GO:0009279">
    <property type="term" value="C:cell outer membrane"/>
    <property type="evidence" value="ECO:0007669"/>
    <property type="project" value="UniProtKB-SubCell"/>
</dbReference>
<evidence type="ECO:0000259" key="14">
    <source>
        <dbReference type="Pfam" id="PF07715"/>
    </source>
</evidence>
<evidence type="ECO:0000313" key="15">
    <source>
        <dbReference type="EMBL" id="ARU05462.1"/>
    </source>
</evidence>
<keyword evidence="16" id="KW-1185">Reference proteome</keyword>
<evidence type="ECO:0000256" key="2">
    <source>
        <dbReference type="ARBA" id="ARBA00009810"/>
    </source>
</evidence>
<sequence length="730" mass="78795">MSQHLGRAVTFRRHALASAAASCLSLLALSAHAQAPATGEAVQQLDAVTVTAEEQLRQSLGVSVITESDLEKRPPANDLSEILRTQPGVNLTGNSSGGSYGNQRQIDLRGMGPENTMILIDGKPVLSRNGAQMRRSGERDTGGDTNWVPADQIESIEIIRGPAAARYGSGAAGGVVNIITKKPTKKLSGGVTLYGSTEDGGGDTRRAGFNLSGPLSDTLSFRLYGNVAKTGAEDIDTNVGADGRFLAAGHEGRRNRDLNGLLRWQLTPDQVLEFEAGFSRQGNIYTGESVTGTTDPASESASAQLIGSEVRRVYRQTAAVTHRGKWGDLGNSRVIFQYENTRTANCQKGTAGSGDGNCNSTTVFPVSALKNYFANGELYTPLTIGGFRQMLTTGIEYRKEQLRDDNVAAWDASAATANTLAFYLEDNISLSSKLILTPGVRLDHHEKFGNNWSPSLNATYELTPDWTLKGGIARVFKAPNVYQTNPGYRWSSMGNGCNGLGQCEILGNPDLKPEISVNKELGLAWNPNNGWSASIAYFRNDYSNKIGTDLTFLEFNPSNGLMTTRWVNTGKALIHGLEGSFTIPLLGDEGRTLKLSNNYTLMFSNKSKDTEQPVSIIPKYTLNSTLDWQVTPQFSAQLHGTFYGRQKPRTLNVANSDVPITEGGLAELGAYAMASLSGSYQFDKNTRLSAGVTNLFNKKISRQSNNSQSAGAFTYNEPGRGFYISLNSTF</sequence>
<evidence type="ECO:0000256" key="8">
    <source>
        <dbReference type="ARBA" id="ARBA00023170"/>
    </source>
</evidence>
<evidence type="ECO:0000256" key="12">
    <source>
        <dbReference type="SAM" id="SignalP"/>
    </source>
</evidence>
<evidence type="ECO:0000256" key="5">
    <source>
        <dbReference type="ARBA" id="ARBA00022692"/>
    </source>
</evidence>
<keyword evidence="6 11" id="KW-0798">TonB box</keyword>
<dbReference type="InterPro" id="IPR036942">
    <property type="entry name" value="Beta-barrel_TonB_sf"/>
</dbReference>
<dbReference type="PROSITE" id="PS52016">
    <property type="entry name" value="TONB_DEPENDENT_REC_3"/>
    <property type="match status" value="1"/>
</dbReference>
<dbReference type="NCBIfam" id="NF010048">
    <property type="entry name" value="PRK13524.1"/>
    <property type="match status" value="1"/>
</dbReference>
<keyword evidence="4 10" id="KW-1134">Transmembrane beta strand</keyword>
<keyword evidence="3 10" id="KW-0813">Transport</keyword>
<evidence type="ECO:0008006" key="17">
    <source>
        <dbReference type="Google" id="ProtNLM"/>
    </source>
</evidence>
<reference evidence="15 16" key="1">
    <citation type="submission" date="2017-05" db="EMBL/GenBank/DDBJ databases">
        <authorList>
            <person name="Song R."/>
            <person name="Chenine A.L."/>
            <person name="Ruprecht R.M."/>
        </authorList>
    </citation>
    <scope>NUCLEOTIDE SEQUENCE [LARGE SCALE GENOMIC DNA]</scope>
    <source>
        <strain evidence="15 16">DSM 26136</strain>
    </source>
</reference>
<dbReference type="PANTHER" id="PTHR30069:SF8">
    <property type="entry name" value="TONB-DEPENDENT SIDEROPHORE RECEPTOR PROTEIN"/>
    <property type="match status" value="1"/>
</dbReference>
<protein>
    <recommendedName>
        <fullName evidence="17">TonB-dependent siderophore receptor</fullName>
    </recommendedName>
</protein>
<proteinExistence type="inferred from homology"/>
<dbReference type="RefSeq" id="WP_087281647.1">
    <property type="nucleotide sequence ID" value="NZ_CP021455.1"/>
</dbReference>
<dbReference type="Proteomes" id="UP000196138">
    <property type="component" value="Chromosome"/>
</dbReference>
<dbReference type="InterPro" id="IPR012910">
    <property type="entry name" value="Plug_dom"/>
</dbReference>
<evidence type="ECO:0000256" key="3">
    <source>
        <dbReference type="ARBA" id="ARBA00022448"/>
    </source>
</evidence>
<dbReference type="EMBL" id="CP021455">
    <property type="protein sequence ID" value="ARU05462.1"/>
    <property type="molecule type" value="Genomic_DNA"/>
</dbReference>
<feature type="chain" id="PRO_5013118520" description="TonB-dependent siderophore receptor" evidence="12">
    <location>
        <begin position="34"/>
        <end position="730"/>
    </location>
</feature>
<keyword evidence="12" id="KW-0732">Signal</keyword>
<evidence type="ECO:0000256" key="4">
    <source>
        <dbReference type="ARBA" id="ARBA00022452"/>
    </source>
</evidence>
<dbReference type="Gene3D" id="2.170.130.10">
    <property type="entry name" value="TonB-dependent receptor, plug domain"/>
    <property type="match status" value="1"/>
</dbReference>
<comment type="similarity">
    <text evidence="2 10 11">Belongs to the TonB-dependent receptor family.</text>
</comment>
<dbReference type="KEGG" id="cser:CCO03_12895"/>
<keyword evidence="8" id="KW-0675">Receptor</keyword>
<dbReference type="NCBIfam" id="TIGR01783">
    <property type="entry name" value="TonB-siderophor"/>
    <property type="match status" value="1"/>
</dbReference>
<keyword evidence="7 10" id="KW-0472">Membrane</keyword>
<evidence type="ECO:0000256" key="1">
    <source>
        <dbReference type="ARBA" id="ARBA00004571"/>
    </source>
</evidence>
<dbReference type="Pfam" id="PF07715">
    <property type="entry name" value="Plug"/>
    <property type="match status" value="1"/>
</dbReference>
<dbReference type="Gene3D" id="2.40.170.20">
    <property type="entry name" value="TonB-dependent receptor, beta-barrel domain"/>
    <property type="match status" value="1"/>
</dbReference>
<dbReference type="OrthoDB" id="183532at2"/>
<dbReference type="CDD" id="cd01347">
    <property type="entry name" value="ligand_gated_channel"/>
    <property type="match status" value="1"/>
</dbReference>
<gene>
    <name evidence="15" type="ORF">CCO03_12895</name>
</gene>
<comment type="subcellular location">
    <subcellularLocation>
        <location evidence="1 10">Cell outer membrane</location>
        <topology evidence="1 10">Multi-pass membrane protein</topology>
    </subcellularLocation>
</comment>
<dbReference type="InterPro" id="IPR039426">
    <property type="entry name" value="TonB-dep_rcpt-like"/>
</dbReference>
<keyword evidence="9 10" id="KW-0998">Cell outer membrane</keyword>
<feature type="domain" description="TonB-dependent receptor-like beta-barrel" evidence="13">
    <location>
        <begin position="250"/>
        <end position="695"/>
    </location>
</feature>
<evidence type="ECO:0000313" key="16">
    <source>
        <dbReference type="Proteomes" id="UP000196138"/>
    </source>
</evidence>
<dbReference type="InterPro" id="IPR010105">
    <property type="entry name" value="TonB_sidphr_rcpt"/>
</dbReference>
<feature type="domain" description="TonB-dependent receptor plug" evidence="14">
    <location>
        <begin position="61"/>
        <end position="175"/>
    </location>
</feature>
<accession>A0A1Y0EQD8</accession>
<dbReference type="Pfam" id="PF00593">
    <property type="entry name" value="TonB_dep_Rec_b-barrel"/>
    <property type="match status" value="1"/>
</dbReference>
<dbReference type="GO" id="GO:0038023">
    <property type="term" value="F:signaling receptor activity"/>
    <property type="evidence" value="ECO:0007669"/>
    <property type="project" value="InterPro"/>
</dbReference>
<evidence type="ECO:0000256" key="9">
    <source>
        <dbReference type="ARBA" id="ARBA00023237"/>
    </source>
</evidence>
<organism evidence="15 16">
    <name type="scientific">Comamonas serinivorans</name>
    <dbReference type="NCBI Taxonomy" id="1082851"/>
    <lineage>
        <taxon>Bacteria</taxon>
        <taxon>Pseudomonadati</taxon>
        <taxon>Pseudomonadota</taxon>
        <taxon>Betaproteobacteria</taxon>
        <taxon>Burkholderiales</taxon>
        <taxon>Comamonadaceae</taxon>
        <taxon>Comamonas</taxon>
    </lineage>
</organism>
<evidence type="ECO:0000256" key="11">
    <source>
        <dbReference type="RuleBase" id="RU003357"/>
    </source>
</evidence>
<feature type="signal peptide" evidence="12">
    <location>
        <begin position="1"/>
        <end position="33"/>
    </location>
</feature>
<dbReference type="InterPro" id="IPR037066">
    <property type="entry name" value="Plug_dom_sf"/>
</dbReference>
<dbReference type="NCBIfam" id="NF010051">
    <property type="entry name" value="PRK13528.1"/>
    <property type="match status" value="1"/>
</dbReference>